<dbReference type="CDD" id="cd04278">
    <property type="entry name" value="ZnMc_MMP"/>
    <property type="match status" value="1"/>
</dbReference>
<feature type="binding site" evidence="8">
    <location>
        <position position="419"/>
    </location>
    <ligand>
        <name>Zn(2+)</name>
        <dbReference type="ChEBI" id="CHEBI:29105"/>
        <label>2</label>
        <note>catalytic</note>
    </ligand>
</feature>
<dbReference type="InterPro" id="IPR036366">
    <property type="entry name" value="PGBDSf"/>
</dbReference>
<dbReference type="InterPro" id="IPR018487">
    <property type="entry name" value="Hemopexin-like_repeat"/>
</dbReference>
<gene>
    <name evidence="13" type="ORF">EGW08_001267</name>
</gene>
<keyword evidence="11" id="KW-0732">Signal</keyword>
<feature type="binding site" evidence="8">
    <location>
        <position position="377"/>
    </location>
    <ligand>
        <name>Ca(2+)</name>
        <dbReference type="ChEBI" id="CHEBI:29108"/>
        <label>3</label>
    </ligand>
</feature>
<evidence type="ECO:0000256" key="3">
    <source>
        <dbReference type="ARBA" id="ARBA00022723"/>
    </source>
</evidence>
<dbReference type="SUPFAM" id="SSF47090">
    <property type="entry name" value="PGBD-like"/>
    <property type="match status" value="1"/>
</dbReference>
<feature type="active site" evidence="7">
    <location>
        <position position="420"/>
    </location>
</feature>
<keyword evidence="3 8" id="KW-0479">Metal-binding</keyword>
<dbReference type="PANTHER" id="PTHR10201:SF323">
    <property type="entry name" value="MATRIX METALLOPROTEINASE-21"/>
    <property type="match status" value="1"/>
</dbReference>
<dbReference type="SMART" id="SM00235">
    <property type="entry name" value="ZnMc"/>
    <property type="match status" value="1"/>
</dbReference>
<evidence type="ECO:0000256" key="4">
    <source>
        <dbReference type="ARBA" id="ARBA00022801"/>
    </source>
</evidence>
<keyword evidence="6" id="KW-0482">Metalloprotease</keyword>
<feature type="domain" description="Peptidase metallopeptidase" evidence="12">
    <location>
        <begin position="301"/>
        <end position="465"/>
    </location>
</feature>
<dbReference type="Pfam" id="PF00413">
    <property type="entry name" value="Peptidase_M10"/>
    <property type="match status" value="1"/>
</dbReference>
<feature type="binding site" evidence="8">
    <location>
        <position position="393"/>
    </location>
    <ligand>
        <name>Zn(2+)</name>
        <dbReference type="ChEBI" id="CHEBI:29105"/>
        <label>1</label>
    </ligand>
</feature>
<proteinExistence type="inferred from homology"/>
<evidence type="ECO:0000256" key="8">
    <source>
        <dbReference type="PIRSR" id="PIRSR621190-2"/>
    </source>
</evidence>
<feature type="binding site" evidence="8">
    <location>
        <position position="527"/>
    </location>
    <ligand>
        <name>Ca(2+)</name>
        <dbReference type="ChEBI" id="CHEBI:29108"/>
        <label>4</label>
    </ligand>
</feature>
<protein>
    <recommendedName>
        <fullName evidence="12">Peptidase metallopeptidase domain-containing protein</fullName>
    </recommendedName>
</protein>
<feature type="binding site" evidence="8">
    <location>
        <position position="359"/>
    </location>
    <ligand>
        <name>Ca(2+)</name>
        <dbReference type="ChEBI" id="CHEBI:29108"/>
        <label>2</label>
    </ligand>
</feature>
<feature type="region of interest" description="Disordered" evidence="10">
    <location>
        <begin position="175"/>
        <end position="221"/>
    </location>
</feature>
<feature type="signal peptide" evidence="11">
    <location>
        <begin position="1"/>
        <end position="25"/>
    </location>
</feature>
<reference evidence="13 14" key="1">
    <citation type="submission" date="2019-01" db="EMBL/GenBank/DDBJ databases">
        <title>A draft genome assembly of the solar-powered sea slug Elysia chlorotica.</title>
        <authorList>
            <person name="Cai H."/>
            <person name="Li Q."/>
            <person name="Fang X."/>
            <person name="Li J."/>
            <person name="Curtis N.E."/>
            <person name="Altenburger A."/>
            <person name="Shibata T."/>
            <person name="Feng M."/>
            <person name="Maeda T."/>
            <person name="Schwartz J.A."/>
            <person name="Shigenobu S."/>
            <person name="Lundholm N."/>
            <person name="Nishiyama T."/>
            <person name="Yang H."/>
            <person name="Hasebe M."/>
            <person name="Li S."/>
            <person name="Pierce S.K."/>
            <person name="Wang J."/>
        </authorList>
    </citation>
    <scope>NUCLEOTIDE SEQUENCE [LARGE SCALE GENOMIC DNA]</scope>
    <source>
        <strain evidence="13">EC2010</strain>
        <tissue evidence="13">Whole organism of an adult</tissue>
    </source>
</reference>
<dbReference type="Gene3D" id="1.10.101.10">
    <property type="entry name" value="PGBD-like superfamily/PGBD"/>
    <property type="match status" value="1"/>
</dbReference>
<feature type="repeat" description="Hemopexin" evidence="9">
    <location>
        <begin position="467"/>
        <end position="522"/>
    </location>
</feature>
<keyword evidence="4" id="KW-0378">Hydrolase</keyword>
<dbReference type="EMBL" id="RQTK01000021">
    <property type="protein sequence ID" value="RUS90963.1"/>
    <property type="molecule type" value="Genomic_DNA"/>
</dbReference>
<dbReference type="Gene3D" id="3.40.390.10">
    <property type="entry name" value="Collagenase (Catalytic Domain)"/>
    <property type="match status" value="1"/>
</dbReference>
<dbReference type="SMART" id="SM00120">
    <property type="entry name" value="HX"/>
    <property type="match status" value="4"/>
</dbReference>
<feature type="binding site" evidence="8">
    <location>
        <position position="429"/>
    </location>
    <ligand>
        <name>Zn(2+)</name>
        <dbReference type="ChEBI" id="CHEBI:29105"/>
        <label>2</label>
        <note>catalytic</note>
    </ligand>
</feature>
<feature type="compositionally biased region" description="Basic residues" evidence="10">
    <location>
        <begin position="73"/>
        <end position="88"/>
    </location>
</feature>
<feature type="binding site" evidence="8">
    <location>
        <position position="385"/>
    </location>
    <ligand>
        <name>Zn(2+)</name>
        <dbReference type="ChEBI" id="CHEBI:29105"/>
        <label>1</label>
    </ligand>
</feature>
<feature type="binding site" evidence="8">
    <location>
        <position position="378"/>
    </location>
    <ligand>
        <name>Ca(2+)</name>
        <dbReference type="ChEBI" id="CHEBI:29108"/>
        <label>3</label>
    </ligand>
</feature>
<organism evidence="13 14">
    <name type="scientific">Elysia chlorotica</name>
    <name type="common">Eastern emerald elysia</name>
    <name type="synonym">Sea slug</name>
    <dbReference type="NCBI Taxonomy" id="188477"/>
    <lineage>
        <taxon>Eukaryota</taxon>
        <taxon>Metazoa</taxon>
        <taxon>Spiralia</taxon>
        <taxon>Lophotrochozoa</taxon>
        <taxon>Mollusca</taxon>
        <taxon>Gastropoda</taxon>
        <taxon>Heterobranchia</taxon>
        <taxon>Euthyneura</taxon>
        <taxon>Panpulmonata</taxon>
        <taxon>Sacoglossa</taxon>
        <taxon>Placobranchoidea</taxon>
        <taxon>Plakobranchidae</taxon>
        <taxon>Elysia</taxon>
    </lineage>
</organism>
<comment type="caution">
    <text evidence="13">The sequence shown here is derived from an EMBL/GenBank/DDBJ whole genome shotgun (WGS) entry which is preliminary data.</text>
</comment>
<feature type="binding site" evidence="8">
    <location>
        <position position="437"/>
    </location>
    <ligand>
        <name>Zn(2+)</name>
        <dbReference type="ChEBI" id="CHEBI:29105"/>
        <label>2</label>
        <note>catalytic</note>
    </ligand>
</feature>
<feature type="binding site" evidence="8">
    <location>
        <position position="369"/>
    </location>
    <ligand>
        <name>Zn(2+)</name>
        <dbReference type="ChEBI" id="CHEBI:29105"/>
        <label>1</label>
    </ligand>
</feature>
<comment type="cofactor">
    <cofactor evidence="8">
        <name>Zn(2+)</name>
        <dbReference type="ChEBI" id="CHEBI:29105"/>
    </cofactor>
    <text evidence="8">Binds 2 Zn(2+) ions per subunit.</text>
</comment>
<dbReference type="STRING" id="188477.A0A3S1BX36"/>
<feature type="binding site" evidence="8">
    <location>
        <position position="423"/>
    </location>
    <ligand>
        <name>Zn(2+)</name>
        <dbReference type="ChEBI" id="CHEBI:29105"/>
        <label>2</label>
        <note>catalytic</note>
    </ligand>
</feature>
<dbReference type="GO" id="GO:0031012">
    <property type="term" value="C:extracellular matrix"/>
    <property type="evidence" value="ECO:0007669"/>
    <property type="project" value="InterPro"/>
</dbReference>
<dbReference type="PANTHER" id="PTHR10201">
    <property type="entry name" value="MATRIX METALLOPROTEINASE"/>
    <property type="match status" value="1"/>
</dbReference>
<dbReference type="PRINTS" id="PR00138">
    <property type="entry name" value="MATRIXIN"/>
</dbReference>
<dbReference type="InterPro" id="IPR036365">
    <property type="entry name" value="PGBD-like_sf"/>
</dbReference>
<feature type="repeat" description="Hemopexin" evidence="9">
    <location>
        <begin position="585"/>
        <end position="638"/>
    </location>
</feature>
<name>A0A3S1BX36_ELYCH</name>
<evidence type="ECO:0000256" key="10">
    <source>
        <dbReference type="SAM" id="MobiDB-lite"/>
    </source>
</evidence>
<dbReference type="GO" id="GO:0006508">
    <property type="term" value="P:proteolysis"/>
    <property type="evidence" value="ECO:0007669"/>
    <property type="project" value="UniProtKB-KW"/>
</dbReference>
<feature type="binding site" evidence="8">
    <location>
        <position position="645"/>
    </location>
    <ligand>
        <name>Ca(2+)</name>
        <dbReference type="ChEBI" id="CHEBI:29108"/>
        <label>5</label>
    </ligand>
</feature>
<dbReference type="SUPFAM" id="SSF50923">
    <property type="entry name" value="Hemopexin-like domain"/>
    <property type="match status" value="1"/>
</dbReference>
<dbReference type="Gene3D" id="2.110.10.10">
    <property type="entry name" value="Hemopexin-like domain"/>
    <property type="match status" value="1"/>
</dbReference>
<evidence type="ECO:0000313" key="13">
    <source>
        <dbReference type="EMBL" id="RUS90963.1"/>
    </source>
</evidence>
<comment type="similarity">
    <text evidence="1">Belongs to the peptidase M10A family.</text>
</comment>
<evidence type="ECO:0000256" key="9">
    <source>
        <dbReference type="PROSITE-ProRule" id="PRU01011"/>
    </source>
</evidence>
<dbReference type="OrthoDB" id="406838at2759"/>
<dbReference type="PROSITE" id="PS51642">
    <property type="entry name" value="HEMOPEXIN_2"/>
    <property type="match status" value="3"/>
</dbReference>
<keyword evidence="8" id="KW-0106">Calcium</keyword>
<evidence type="ECO:0000259" key="12">
    <source>
        <dbReference type="SMART" id="SM00235"/>
    </source>
</evidence>
<feature type="chain" id="PRO_5018526094" description="Peptidase metallopeptidase domain-containing protein" evidence="11">
    <location>
        <begin position="26"/>
        <end position="701"/>
    </location>
</feature>
<feature type="binding site" evidence="8">
    <location>
        <position position="391"/>
    </location>
    <ligand>
        <name>Ca(2+)</name>
        <dbReference type="ChEBI" id="CHEBI:29108"/>
        <label>2</label>
    </ligand>
</feature>
<feature type="binding site" evidence="8">
    <location>
        <position position="398"/>
    </location>
    <ligand>
        <name>Ca(2+)</name>
        <dbReference type="ChEBI" id="CHEBI:29108"/>
        <label>3</label>
    </ligand>
</feature>
<feature type="region of interest" description="Disordered" evidence="10">
    <location>
        <begin position="73"/>
        <end position="112"/>
    </location>
</feature>
<dbReference type="GO" id="GO:0008270">
    <property type="term" value="F:zinc ion binding"/>
    <property type="evidence" value="ECO:0007669"/>
    <property type="project" value="InterPro"/>
</dbReference>
<evidence type="ECO:0000256" key="2">
    <source>
        <dbReference type="ARBA" id="ARBA00022670"/>
    </source>
</evidence>
<evidence type="ECO:0000256" key="5">
    <source>
        <dbReference type="ARBA" id="ARBA00022833"/>
    </source>
</evidence>
<keyword evidence="5 8" id="KW-0862">Zinc</keyword>
<accession>A0A3S1BX36</accession>
<feature type="binding site" evidence="8">
    <location>
        <position position="643"/>
    </location>
    <ligand>
        <name>Ca(2+)</name>
        <dbReference type="ChEBI" id="CHEBI:29108"/>
        <label>4</label>
    </ligand>
</feature>
<keyword evidence="2" id="KW-0645">Protease</keyword>
<feature type="binding site" evidence="8">
    <location>
        <position position="398"/>
    </location>
    <ligand>
        <name>Ca(2+)</name>
        <dbReference type="ChEBI" id="CHEBI:29108"/>
        <label>1</label>
    </ligand>
</feature>
<feature type="binding site" evidence="8">
    <location>
        <position position="371"/>
    </location>
    <ligand>
        <name>Zn(2+)</name>
        <dbReference type="ChEBI" id="CHEBI:29105"/>
        <label>1</label>
    </ligand>
</feature>
<feature type="binding site" evidence="8">
    <location>
        <position position="395"/>
    </location>
    <ligand>
        <name>Ca(2+)</name>
        <dbReference type="ChEBI" id="CHEBI:29108"/>
        <label>3</label>
    </ligand>
</feature>
<evidence type="ECO:0000256" key="11">
    <source>
        <dbReference type="SAM" id="SignalP"/>
    </source>
</evidence>
<evidence type="ECO:0000256" key="6">
    <source>
        <dbReference type="ARBA" id="ARBA00023049"/>
    </source>
</evidence>
<keyword evidence="14" id="KW-1185">Reference proteome</keyword>
<dbReference type="InterPro" id="IPR001818">
    <property type="entry name" value="Pept_M10_metallopeptidase"/>
</dbReference>
<dbReference type="GO" id="GO:0030574">
    <property type="term" value="P:collagen catabolic process"/>
    <property type="evidence" value="ECO:0007669"/>
    <property type="project" value="TreeGrafter"/>
</dbReference>
<dbReference type="Proteomes" id="UP000271974">
    <property type="component" value="Unassembled WGS sequence"/>
</dbReference>
<feature type="compositionally biased region" description="Low complexity" evidence="10">
    <location>
        <begin position="181"/>
        <end position="192"/>
    </location>
</feature>
<dbReference type="InterPro" id="IPR024079">
    <property type="entry name" value="MetalloPept_cat_dom_sf"/>
</dbReference>
<sequence>MMLRLQTVVAGLVIALPLLVTMVLSEPFYQRRDHKDQEKYQHTTNINVVKDLTDAEFVLSKYGYLLCHNSRRKRETGPRVHSRRLHRRPLGDREAEPQTNLWSGLEEGVGSDGCRKDEIRKAILHYQTTYNLPKTGKLDKETMSLMSTSRCGNKDSADENIPHAKMREETLVPPVVSEGASQSESSVQDSSENGAVTTTAATDVKSSTEKTSHRLWRRSADPQNSPLLSVLSEKKRYVGRTHKDHRAYLEEFISREKEKHQRSGQDIESVNKRWRTLLLKRYTRSERRKRSVRVKRSPLHRGMLFSNKVVTWRLLTTGLSTRIPLVDQRASIELAFRMWSEVIPINFKEDNDGHINSVDIEIAFGKGSHQDCDHDFDGNGGEIAHSWNIGDMHFDDDESFRSLGSAGHDGIYLLRVAVHEIGHVLGLAHTNKSQSIMYAIYRGAQASQFELSHDDRQDIQQIYGVCKGSFDTVFDWVRRTHDLRYVYNTYFFRDNHYWMYENHSNRTRYGDPLYIAREWSGVPNNIDGYVHVWYFGSKKIYNEAYFFKGEHYYKYNSVNDTVEKGWPKLISEGFGPKPGGTVGVPSNIDSVFFDKRDLYIYFFKGDDVYVYDPQGDGCCVAIAKLQDAFPAAEGHRPLPAHLDSVYYSYQHKMQYFIKGDDYWRNKLFDTRQEYSHNSVEYMGKWYDNWFDICDVHGMARH</sequence>
<dbReference type="InterPro" id="IPR006026">
    <property type="entry name" value="Peptidase_Metallo"/>
</dbReference>
<feature type="binding site" evidence="8">
    <location>
        <position position="396"/>
    </location>
    <ligand>
        <name>Ca(2+)</name>
        <dbReference type="ChEBI" id="CHEBI:29108"/>
        <label>1</label>
    </ligand>
</feature>
<evidence type="ECO:0000313" key="14">
    <source>
        <dbReference type="Proteomes" id="UP000271974"/>
    </source>
</evidence>
<feature type="compositionally biased region" description="Polar residues" evidence="10">
    <location>
        <begin position="193"/>
        <end position="205"/>
    </location>
</feature>
<dbReference type="InterPro" id="IPR021190">
    <property type="entry name" value="Pept_M10A"/>
</dbReference>
<dbReference type="SUPFAM" id="SSF55486">
    <property type="entry name" value="Metalloproteases ('zincins'), catalytic domain"/>
    <property type="match status" value="1"/>
</dbReference>
<dbReference type="Pfam" id="PF00045">
    <property type="entry name" value="Hemopexin"/>
    <property type="match status" value="2"/>
</dbReference>
<dbReference type="GO" id="GO:0004222">
    <property type="term" value="F:metalloendopeptidase activity"/>
    <property type="evidence" value="ECO:0007669"/>
    <property type="project" value="InterPro"/>
</dbReference>
<evidence type="ECO:0000256" key="1">
    <source>
        <dbReference type="ARBA" id="ARBA00010370"/>
    </source>
</evidence>
<feature type="repeat" description="Hemopexin" evidence="9">
    <location>
        <begin position="523"/>
        <end position="577"/>
    </location>
</feature>
<evidence type="ECO:0000256" key="7">
    <source>
        <dbReference type="PIRSR" id="PIRSR621190-1"/>
    </source>
</evidence>
<comment type="cofactor">
    <cofactor evidence="8">
        <name>Ca(2+)</name>
        <dbReference type="ChEBI" id="CHEBI:29108"/>
    </cofactor>
    <text evidence="8">Can bind about 5 Ca(2+) ions per subunit.</text>
</comment>
<dbReference type="GO" id="GO:0030198">
    <property type="term" value="P:extracellular matrix organization"/>
    <property type="evidence" value="ECO:0007669"/>
    <property type="project" value="TreeGrafter"/>
</dbReference>
<dbReference type="InterPro" id="IPR033739">
    <property type="entry name" value="M10A_MMP"/>
</dbReference>
<dbReference type="AlphaFoldDB" id="A0A3S1BX36"/>
<dbReference type="InterPro" id="IPR036375">
    <property type="entry name" value="Hemopexin-like_dom_sf"/>
</dbReference>